<accession>A0A9P8VBV3</accession>
<dbReference type="PROSITE" id="PS00129">
    <property type="entry name" value="GLYCOSYL_HYDROL_F31_1"/>
    <property type="match status" value="1"/>
</dbReference>
<dbReference type="AlphaFoldDB" id="A0A9P8VBV3"/>
<keyword evidence="12" id="KW-0119">Carbohydrate metabolism</keyword>
<dbReference type="InterPro" id="IPR017853">
    <property type="entry name" value="GH"/>
</dbReference>
<dbReference type="EC" id="3.2.1.20" evidence="5"/>
<dbReference type="GO" id="GO:0008422">
    <property type="term" value="F:beta-glucosidase activity"/>
    <property type="evidence" value="ECO:0007669"/>
    <property type="project" value="UniProtKB-EC"/>
</dbReference>
<dbReference type="Pfam" id="PF21365">
    <property type="entry name" value="Glyco_hydro_31_3rd"/>
    <property type="match status" value="1"/>
</dbReference>
<evidence type="ECO:0000256" key="8">
    <source>
        <dbReference type="ARBA" id="ARBA00022525"/>
    </source>
</evidence>
<dbReference type="InterPro" id="IPR000322">
    <property type="entry name" value="Glyco_hydro_31_TIM"/>
</dbReference>
<dbReference type="SUPFAM" id="SSF51445">
    <property type="entry name" value="(Trans)glycosidases"/>
    <property type="match status" value="1"/>
</dbReference>
<dbReference type="GO" id="GO:0030246">
    <property type="term" value="F:carbohydrate binding"/>
    <property type="evidence" value="ECO:0007669"/>
    <property type="project" value="InterPro"/>
</dbReference>
<dbReference type="InterPro" id="IPR025887">
    <property type="entry name" value="Glyco_hydro_31_N_dom"/>
</dbReference>
<dbReference type="InterPro" id="IPR048395">
    <property type="entry name" value="Glyco_hydro_31_C"/>
</dbReference>
<dbReference type="PANTHER" id="PTHR22762">
    <property type="entry name" value="ALPHA-GLUCOSIDASE"/>
    <property type="match status" value="1"/>
</dbReference>
<dbReference type="OrthoDB" id="4821633at2759"/>
<dbReference type="GO" id="GO:0071555">
    <property type="term" value="P:cell wall organization"/>
    <property type="evidence" value="ECO:0007669"/>
    <property type="project" value="UniProtKB-KW"/>
</dbReference>
<keyword evidence="22" id="KW-1185">Reference proteome</keyword>
<keyword evidence="8" id="KW-0964">Secreted</keyword>
<dbReference type="Gene3D" id="3.20.20.80">
    <property type="entry name" value="Glycosidases"/>
    <property type="match status" value="1"/>
</dbReference>
<evidence type="ECO:0000256" key="11">
    <source>
        <dbReference type="ARBA" id="ARBA00023180"/>
    </source>
</evidence>
<keyword evidence="14" id="KW-0961">Cell wall biogenesis/degradation</keyword>
<dbReference type="InterPro" id="IPR030458">
    <property type="entry name" value="Glyco_hydro_31_AS"/>
</dbReference>
<name>A0A9P8VBV3_9PEZI</name>
<dbReference type="Proteomes" id="UP000770015">
    <property type="component" value="Unassembled WGS sequence"/>
</dbReference>
<evidence type="ECO:0000313" key="21">
    <source>
        <dbReference type="EMBL" id="KAH6687911.1"/>
    </source>
</evidence>
<feature type="domain" description="Glycoside hydrolase family 31 TIM barrel" evidence="18">
    <location>
        <begin position="268"/>
        <end position="661"/>
    </location>
</feature>
<organism evidence="21 22">
    <name type="scientific">Plectosphaerella plurivora</name>
    <dbReference type="NCBI Taxonomy" id="936078"/>
    <lineage>
        <taxon>Eukaryota</taxon>
        <taxon>Fungi</taxon>
        <taxon>Dikarya</taxon>
        <taxon>Ascomycota</taxon>
        <taxon>Pezizomycotina</taxon>
        <taxon>Sordariomycetes</taxon>
        <taxon>Hypocreomycetidae</taxon>
        <taxon>Glomerellales</taxon>
        <taxon>Plectosphaerellaceae</taxon>
        <taxon>Plectosphaerella</taxon>
    </lineage>
</organism>
<dbReference type="Gene3D" id="2.60.40.1760">
    <property type="entry name" value="glycosyl hydrolase (family 31)"/>
    <property type="match status" value="1"/>
</dbReference>
<evidence type="ECO:0000259" key="19">
    <source>
        <dbReference type="Pfam" id="PF13802"/>
    </source>
</evidence>
<evidence type="ECO:0000256" key="13">
    <source>
        <dbReference type="ARBA" id="ARBA00023295"/>
    </source>
</evidence>
<dbReference type="Gene3D" id="2.60.40.1180">
    <property type="entry name" value="Golgi alpha-mannosidase II"/>
    <property type="match status" value="2"/>
</dbReference>
<dbReference type="InterPro" id="IPR011013">
    <property type="entry name" value="Gal_mutarotase_sf_dom"/>
</dbReference>
<keyword evidence="11" id="KW-0325">Glycoprotein</keyword>
<dbReference type="EC" id="3.2.1.21" evidence="6"/>
<comment type="function">
    <text evidence="16">Glucosidase involved in the degradation of cellulosic biomass. Has both alpha- and beta-glucosidase activity.</text>
</comment>
<dbReference type="InterPro" id="IPR013780">
    <property type="entry name" value="Glyco_hydro_b"/>
</dbReference>
<reference evidence="21" key="1">
    <citation type="journal article" date="2021" name="Nat. Commun.">
        <title>Genetic determinants of endophytism in the Arabidopsis root mycobiome.</title>
        <authorList>
            <person name="Mesny F."/>
            <person name="Miyauchi S."/>
            <person name="Thiergart T."/>
            <person name="Pickel B."/>
            <person name="Atanasova L."/>
            <person name="Karlsson M."/>
            <person name="Huettel B."/>
            <person name="Barry K.W."/>
            <person name="Haridas S."/>
            <person name="Chen C."/>
            <person name="Bauer D."/>
            <person name="Andreopoulos W."/>
            <person name="Pangilinan J."/>
            <person name="LaButti K."/>
            <person name="Riley R."/>
            <person name="Lipzen A."/>
            <person name="Clum A."/>
            <person name="Drula E."/>
            <person name="Henrissat B."/>
            <person name="Kohler A."/>
            <person name="Grigoriev I.V."/>
            <person name="Martin F.M."/>
            <person name="Hacquard S."/>
        </authorList>
    </citation>
    <scope>NUCLEOTIDE SEQUENCE</scope>
    <source>
        <strain evidence="21">MPI-SDFR-AT-0117</strain>
    </source>
</reference>
<dbReference type="CDD" id="cd14752">
    <property type="entry name" value="GH31_N"/>
    <property type="match status" value="1"/>
</dbReference>
<dbReference type="Pfam" id="PF13802">
    <property type="entry name" value="Gal_mutarotas_2"/>
    <property type="match status" value="1"/>
</dbReference>
<dbReference type="GO" id="GO:0000272">
    <property type="term" value="P:polysaccharide catabolic process"/>
    <property type="evidence" value="ECO:0007669"/>
    <property type="project" value="UniProtKB-KW"/>
</dbReference>
<dbReference type="EMBL" id="JAGSXJ010000010">
    <property type="protein sequence ID" value="KAH6687911.1"/>
    <property type="molecule type" value="Genomic_DNA"/>
</dbReference>
<comment type="caution">
    <text evidence="21">The sequence shown here is derived from an EMBL/GenBank/DDBJ whole genome shotgun (WGS) entry which is preliminary data.</text>
</comment>
<evidence type="ECO:0000259" key="18">
    <source>
        <dbReference type="Pfam" id="PF01055"/>
    </source>
</evidence>
<evidence type="ECO:0000256" key="5">
    <source>
        <dbReference type="ARBA" id="ARBA00012741"/>
    </source>
</evidence>
<comment type="subcellular location">
    <subcellularLocation>
        <location evidence="3">Secreted</location>
    </subcellularLocation>
</comment>
<proteinExistence type="inferred from homology"/>
<comment type="catalytic activity">
    <reaction evidence="2">
        <text>Hydrolysis of terminal, non-reducing (1-&gt;4)-linked alpha-D-glucose residues with release of alpha-D-glucose.</text>
        <dbReference type="EC" id="3.2.1.20"/>
    </reaction>
</comment>
<evidence type="ECO:0000256" key="9">
    <source>
        <dbReference type="ARBA" id="ARBA00022729"/>
    </source>
</evidence>
<dbReference type="GO" id="GO:0004558">
    <property type="term" value="F:alpha-1,4-glucosidase activity"/>
    <property type="evidence" value="ECO:0007669"/>
    <property type="project" value="UniProtKB-EC"/>
</dbReference>
<keyword evidence="13 17" id="KW-0326">Glycosidase</keyword>
<evidence type="ECO:0000259" key="20">
    <source>
        <dbReference type="Pfam" id="PF21365"/>
    </source>
</evidence>
<dbReference type="PANTHER" id="PTHR22762:SF67">
    <property type="entry name" value="ALPHA_BETA-GLUCOSIDASE AGDC-RELATED"/>
    <property type="match status" value="1"/>
</dbReference>
<evidence type="ECO:0000256" key="3">
    <source>
        <dbReference type="ARBA" id="ARBA00004613"/>
    </source>
</evidence>
<evidence type="ECO:0000256" key="16">
    <source>
        <dbReference type="ARBA" id="ARBA00025512"/>
    </source>
</evidence>
<evidence type="ECO:0000256" key="10">
    <source>
        <dbReference type="ARBA" id="ARBA00022801"/>
    </source>
</evidence>
<sequence length="860" mass="97335">MLRVANHGNVSLRLSSTCGLDVKLRAPRADYGYSVIYVEETQNTILAQLELNGDGPALYGRDIQLLDLIVEYQTDHRLHVLIQDVEGKRYQVPESLFPRPKTSPDVSKENHLLSFNYTNSPFSFQVFRSSTGEVLFSASADDFVFESQYLRVKTSLPTDPNLYGLGEHFDSLRMPNNGYKRTFWGRDGGVWYDQNLYGTHPVYFEHRTSGTHGVFLLNSNGMDINLDTKDGQSSLEYNVIGGVLDLYFLAGPSPIELSRQYAQVVGRPAMVPYWTLGFHQCKSGYRDWIQVAEVIANYSAARIPLETMWTDIDHYDHRRTFTLDQERFPITRMREIVDYLHRHQQQYVVIVDPAVAHVDTDYPSFSRGKEMDVFLKDPHAEGEYFRGVVWPGVSVFPDFLHPNATDYWAGEFKEFFDPSTGIDIDGVWIDMNEPASFCRYPCADPEDAARRRGTLSNLPIPATIRDHLEDHREVHTTTRQGEDDVINPPYSIRNTAGKLSDLTVHTDVLHHNGLLQYDTHNLYGHMMGMATREAMLRRRPKSKPFVLSRSTFAGSGQYVQKWLGDNAARWSHYRSSIAGLLGFASIFQIPMVGSDVCGFNEHPSENLCARWATLGAFSPFYRNHATSRSPPQEFYLWPRVASAARWAIEVRYRLLDYIYTALQRQSEDGTPAINPLWYLYPRDENTYGIDHQYFYGDCILVSPVTGEDATNVDIYLPDDIFYDLATFRPVRGRGAWVAIEDVPFDRIPLHLRGGCTLPLRVQSANTTAELRRKGFEIMIAPGLDGRASGTLYVDDGVTEGGGDDRVGVVFDFDGAELRLQAMTGFGIQIESVTVLGVEGDEGVLELLSRGVWGRQQGSLA</sequence>
<feature type="domain" description="Glycosyl hydrolase family 31 C-terminal" evidence="20">
    <location>
        <begin position="669"/>
        <end position="754"/>
    </location>
</feature>
<evidence type="ECO:0000256" key="1">
    <source>
        <dbReference type="ARBA" id="ARBA00000448"/>
    </source>
</evidence>
<dbReference type="Pfam" id="PF01055">
    <property type="entry name" value="Glyco_hydro_31_2nd"/>
    <property type="match status" value="1"/>
</dbReference>
<protein>
    <recommendedName>
        <fullName evidence="7">Probable alpha/beta-glucosidase agdC</fullName>
        <ecNumber evidence="5">3.2.1.20</ecNumber>
        <ecNumber evidence="6">3.2.1.21</ecNumber>
    </recommendedName>
</protein>
<dbReference type="GO" id="GO:0005576">
    <property type="term" value="C:extracellular region"/>
    <property type="evidence" value="ECO:0007669"/>
    <property type="project" value="UniProtKB-SubCell"/>
</dbReference>
<evidence type="ECO:0000256" key="7">
    <source>
        <dbReference type="ARBA" id="ARBA00014002"/>
    </source>
</evidence>
<comment type="catalytic activity">
    <reaction evidence="1">
        <text>Hydrolysis of terminal, non-reducing beta-D-glucosyl residues with release of beta-D-glucose.</text>
        <dbReference type="EC" id="3.2.1.21"/>
    </reaction>
</comment>
<dbReference type="SUPFAM" id="SSF74650">
    <property type="entry name" value="Galactose mutarotase-like"/>
    <property type="match status" value="1"/>
</dbReference>
<evidence type="ECO:0000256" key="12">
    <source>
        <dbReference type="ARBA" id="ARBA00023277"/>
    </source>
</evidence>
<keyword evidence="15" id="KW-0624">Polysaccharide degradation</keyword>
<keyword evidence="9" id="KW-0732">Signal</keyword>
<feature type="domain" description="Glycoside hydrolase family 31 N-terminal" evidence="19">
    <location>
        <begin position="116"/>
        <end position="222"/>
    </location>
</feature>
<evidence type="ECO:0000256" key="6">
    <source>
        <dbReference type="ARBA" id="ARBA00012744"/>
    </source>
</evidence>
<comment type="similarity">
    <text evidence="4 17">Belongs to the glycosyl hydrolase 31 family.</text>
</comment>
<dbReference type="CDD" id="cd06602">
    <property type="entry name" value="GH31_MGAM_SI_GAA"/>
    <property type="match status" value="1"/>
</dbReference>
<evidence type="ECO:0000256" key="2">
    <source>
        <dbReference type="ARBA" id="ARBA00001657"/>
    </source>
</evidence>
<dbReference type="SUPFAM" id="SSF51011">
    <property type="entry name" value="Glycosyl hydrolase domain"/>
    <property type="match status" value="1"/>
</dbReference>
<evidence type="ECO:0000256" key="17">
    <source>
        <dbReference type="RuleBase" id="RU361185"/>
    </source>
</evidence>
<gene>
    <name evidence="21" type="ORF">F5X68DRAFT_268596</name>
</gene>
<keyword evidence="10 17" id="KW-0378">Hydrolase</keyword>
<evidence type="ECO:0000256" key="14">
    <source>
        <dbReference type="ARBA" id="ARBA00023316"/>
    </source>
</evidence>
<evidence type="ECO:0000256" key="15">
    <source>
        <dbReference type="ARBA" id="ARBA00023326"/>
    </source>
</evidence>
<evidence type="ECO:0000313" key="22">
    <source>
        <dbReference type="Proteomes" id="UP000770015"/>
    </source>
</evidence>
<evidence type="ECO:0000256" key="4">
    <source>
        <dbReference type="ARBA" id="ARBA00007806"/>
    </source>
</evidence>